<dbReference type="EMBL" id="JAPEUR010000542">
    <property type="protein sequence ID" value="KAJ4308348.1"/>
    <property type="molecule type" value="Genomic_DNA"/>
</dbReference>
<evidence type="ECO:0000313" key="2">
    <source>
        <dbReference type="Proteomes" id="UP001140502"/>
    </source>
</evidence>
<name>A0A9W8TAS7_9HYPO</name>
<organism evidence="1 2">
    <name type="scientific">Fusarium piperis</name>
    <dbReference type="NCBI Taxonomy" id="1435070"/>
    <lineage>
        <taxon>Eukaryota</taxon>
        <taxon>Fungi</taxon>
        <taxon>Dikarya</taxon>
        <taxon>Ascomycota</taxon>
        <taxon>Pezizomycotina</taxon>
        <taxon>Sordariomycetes</taxon>
        <taxon>Hypocreomycetidae</taxon>
        <taxon>Hypocreales</taxon>
        <taxon>Nectriaceae</taxon>
        <taxon>Fusarium</taxon>
        <taxon>Fusarium solani species complex</taxon>
    </lineage>
</organism>
<keyword evidence="2" id="KW-1185">Reference proteome</keyword>
<dbReference type="Proteomes" id="UP001140502">
    <property type="component" value="Unassembled WGS sequence"/>
</dbReference>
<evidence type="ECO:0000313" key="1">
    <source>
        <dbReference type="EMBL" id="KAJ4308348.1"/>
    </source>
</evidence>
<proteinExistence type="predicted"/>
<accession>A0A9W8TAS7</accession>
<protein>
    <submittedName>
        <fullName evidence="1">Uncharacterized protein</fullName>
    </submittedName>
</protein>
<dbReference type="OrthoDB" id="5062850at2759"/>
<sequence>MSASPTRPQACLLSLPRELRFLIYRFYFELEGGYVFDREDPYNGTLANAGGHAIDLSLMYACRSIAAETKDLPLQLNTVTFSTAYHQDWSPLAGRFEYLSILYCQIEEDLAKNLYPFITPEISIDIAHRFPSFVGILESFRRSIGSLDAPHRFEYTHRFAEAVITSLSDVSGRGITGAIIPTRRPIIRPFQLYHHRIHYSPDQLHSTFQQAATYTLSLLRQKEPAKFQEFVNAAPWRFKPSEFDSLRLDPWAIPLSAEPARIGHLLEDEEVWEAIQKWNYPIDEDALRRFYQPRPHRFRPSETRRYLTNNVCFRQSFRFSAAAVAIRFLDRLSPSQRLNLRRIVLQEDHVSVGQPECHAIGLIPFCRENPRLRIERHVGLWRNILHTIQRASFLELPDVIDDITKGERRCYIDHKRLAPALGSWFGEALAAVDAGMPAGSFTLVLDGNPAINLSSEIFQNTIQPNITVEKAFGRCFNTGPDSVNEYGQLAGIKIGSWAGNHLLRGMDHLNNQASVIQCNFNPGMPWDLDKMVEERRQWPAEGEE</sequence>
<comment type="caution">
    <text evidence="1">The sequence shown here is derived from an EMBL/GenBank/DDBJ whole genome shotgun (WGS) entry which is preliminary data.</text>
</comment>
<dbReference type="AlphaFoldDB" id="A0A9W8TAS7"/>
<gene>
    <name evidence="1" type="ORF">N0V84_012153</name>
</gene>
<reference evidence="1" key="1">
    <citation type="submission" date="2022-10" db="EMBL/GenBank/DDBJ databases">
        <title>Tapping the CABI collections for fungal endophytes: first genome assemblies for Collariella, Neodidymelliopsis, Ascochyta clinopodiicola, Didymella pomorum, Didymosphaeria variabile, Neocosmospora piperis and Neocucurbitaria cava.</title>
        <authorList>
            <person name="Hill R."/>
        </authorList>
    </citation>
    <scope>NUCLEOTIDE SEQUENCE</scope>
    <source>
        <strain evidence="1">IMI 366586</strain>
    </source>
</reference>